<evidence type="ECO:0000313" key="3">
    <source>
        <dbReference type="Proteomes" id="UP001166251"/>
    </source>
</evidence>
<proteinExistence type="predicted"/>
<evidence type="ECO:0000313" key="2">
    <source>
        <dbReference type="EMBL" id="MBW8189568.1"/>
    </source>
</evidence>
<accession>A0ABS7EB56</accession>
<feature type="domain" description="tRNA-modifying protein YgfZ-like beta-barrel" evidence="1">
    <location>
        <begin position="197"/>
        <end position="265"/>
    </location>
</feature>
<dbReference type="NCBIfam" id="TIGR03317">
    <property type="entry name" value="ygfZ_signature"/>
    <property type="match status" value="1"/>
</dbReference>
<dbReference type="Gene3D" id="2.40.30.160">
    <property type="match status" value="1"/>
</dbReference>
<gene>
    <name evidence="2" type="ORF">K0504_00855</name>
</gene>
<comment type="caution">
    <text evidence="2">The sequence shown here is derived from an EMBL/GenBank/DDBJ whole genome shotgun (WGS) entry which is preliminary data.</text>
</comment>
<reference evidence="2" key="1">
    <citation type="submission" date="2021-07" db="EMBL/GenBank/DDBJ databases">
        <title>Neiella marina sp. nov., isolated from the intestinal content of sea cucumber Apostichopus japonicus.</title>
        <authorList>
            <person name="Bai X."/>
        </authorList>
    </citation>
    <scope>NUCLEOTIDE SEQUENCE</scope>
    <source>
        <strain evidence="2">126</strain>
    </source>
</reference>
<organism evidence="2 3">
    <name type="scientific">Neiella holothuriorum</name>
    <dbReference type="NCBI Taxonomy" id="2870530"/>
    <lineage>
        <taxon>Bacteria</taxon>
        <taxon>Pseudomonadati</taxon>
        <taxon>Pseudomonadota</taxon>
        <taxon>Gammaproteobacteria</taxon>
        <taxon>Alteromonadales</taxon>
        <taxon>Echinimonadaceae</taxon>
        <taxon>Neiella</taxon>
    </lineage>
</organism>
<dbReference type="PANTHER" id="PTHR22602:SF0">
    <property type="entry name" value="TRANSFERASE CAF17, MITOCHONDRIAL-RELATED"/>
    <property type="match status" value="1"/>
</dbReference>
<dbReference type="InterPro" id="IPR017703">
    <property type="entry name" value="YgfZ/GCV_T_CS"/>
</dbReference>
<dbReference type="PANTHER" id="PTHR22602">
    <property type="entry name" value="TRANSFERASE CAF17, MITOCHONDRIAL-RELATED"/>
    <property type="match status" value="1"/>
</dbReference>
<dbReference type="SUPFAM" id="SSF101790">
    <property type="entry name" value="Aminomethyltransferase beta-barrel domain"/>
    <property type="match status" value="1"/>
</dbReference>
<dbReference type="Proteomes" id="UP001166251">
    <property type="component" value="Unassembled WGS sequence"/>
</dbReference>
<dbReference type="InterPro" id="IPR029043">
    <property type="entry name" value="GcvT/YgfZ_C"/>
</dbReference>
<name>A0ABS7EB56_9GAMM</name>
<dbReference type="InterPro" id="IPR045179">
    <property type="entry name" value="YgfZ/GcvT"/>
</dbReference>
<dbReference type="InterPro" id="IPR048451">
    <property type="entry name" value="YgfZ_barrel"/>
</dbReference>
<protein>
    <submittedName>
        <fullName evidence="2">Folate-binding protein</fullName>
    </submittedName>
</protein>
<dbReference type="Gene3D" id="3.30.70.1400">
    <property type="entry name" value="Aminomethyltransferase beta-barrel domains"/>
    <property type="match status" value="1"/>
</dbReference>
<dbReference type="EMBL" id="JAHZSS010000001">
    <property type="protein sequence ID" value="MBW8189568.1"/>
    <property type="molecule type" value="Genomic_DNA"/>
</dbReference>
<dbReference type="RefSeq" id="WP_220102247.1">
    <property type="nucleotide sequence ID" value="NZ_JAHZSS010000001.1"/>
</dbReference>
<dbReference type="SUPFAM" id="SSF103025">
    <property type="entry name" value="Folate-binding domain"/>
    <property type="match status" value="1"/>
</dbReference>
<evidence type="ECO:0000259" key="1">
    <source>
        <dbReference type="Pfam" id="PF21130"/>
    </source>
</evidence>
<keyword evidence="3" id="KW-1185">Reference proteome</keyword>
<sequence>MPKPYRLSQLGVIQVTGDDQRSYLQGQLTCDMSQLDQQHWLAGCHCDAKGKMWSNFILLQADEGLFMVMHRAVLPASLAALQKFGVFAKVDITDVSADIAVYGQLTADVQYPALATATLPFGQLWLANNDLDADSDDSPWQIAQIQAGWPLLCDSEHVGELVPQMLNQAAIGAVSFKKGCYIGQETVARMQYLGKQKRATFYLTATAAEEFHISGNNQLEISRNGNWRKAGTLLNSVLDQDGKLHTLAVLASDASNEESYRLVDETEASIALSLQPLPYEPMPSSD</sequence>
<dbReference type="Pfam" id="PF21130">
    <property type="entry name" value="YgfZ_barrel"/>
    <property type="match status" value="1"/>
</dbReference>